<dbReference type="Gene3D" id="2.70.98.10">
    <property type="match status" value="2"/>
</dbReference>
<sequence length="276" mass="29950">MRVKIANNLGCTIASLSVPGKDGKLADVVLGFDSVEPYLPFFGCIVGAGREQKEGKFTLDGVEYSLPINKPPSSLHGHKGFDKVIWEVADYKKGENPSITFKCHSHDGEEGYQGDIAVTATYTLTSSTTMRLDMEAVPENKATPISLAQHAYWNLAGMAFDFTTEKKIGTSIHEVPGLGYDHNYVLDCGEEKSGLKHAAKLKDPSSSRVLDLWTNAPGMQFYTGNYVNGVVGKGDAAYGKHSGVCLETQGFPNAINQPNFPSVVVRPGEKYKHSKD</sequence>
<comment type="caution">
    <text evidence="4">The sequence shown here is derived from an EMBL/GenBank/DDBJ whole genome shotgun (WGS) entry which is preliminary data.</text>
</comment>
<dbReference type="InterPro" id="IPR014718">
    <property type="entry name" value="GH-type_carb-bd"/>
</dbReference>
<dbReference type="AlphaFoldDB" id="A0ABD3LKH0"/>
<organism evidence="4 5">
    <name type="scientific">Eucalyptus globulus</name>
    <name type="common">Tasmanian blue gum</name>
    <dbReference type="NCBI Taxonomy" id="34317"/>
    <lineage>
        <taxon>Eukaryota</taxon>
        <taxon>Viridiplantae</taxon>
        <taxon>Streptophyta</taxon>
        <taxon>Embryophyta</taxon>
        <taxon>Tracheophyta</taxon>
        <taxon>Spermatophyta</taxon>
        <taxon>Magnoliopsida</taxon>
        <taxon>eudicotyledons</taxon>
        <taxon>Gunneridae</taxon>
        <taxon>Pentapetalae</taxon>
        <taxon>rosids</taxon>
        <taxon>malvids</taxon>
        <taxon>Myrtales</taxon>
        <taxon>Myrtaceae</taxon>
        <taxon>Myrtoideae</taxon>
        <taxon>Eucalypteae</taxon>
        <taxon>Eucalyptus</taxon>
    </lineage>
</organism>
<reference evidence="4 5" key="1">
    <citation type="submission" date="2024-11" db="EMBL/GenBank/DDBJ databases">
        <title>Chromosome-level genome assembly of Eucalyptus globulus Labill. provides insights into its genome evolution.</title>
        <authorList>
            <person name="Li X."/>
        </authorList>
    </citation>
    <scope>NUCLEOTIDE SEQUENCE [LARGE SCALE GENOMIC DNA]</scope>
    <source>
        <strain evidence="4">CL2024</strain>
        <tissue evidence="4">Fresh tender leaves</tissue>
    </source>
</reference>
<dbReference type="SUPFAM" id="SSF74650">
    <property type="entry name" value="Galactose mutarotase-like"/>
    <property type="match status" value="1"/>
</dbReference>
<keyword evidence="2" id="KW-0413">Isomerase</keyword>
<dbReference type="PANTHER" id="PTHR10091">
    <property type="entry name" value="ALDOSE-1-EPIMERASE"/>
    <property type="match status" value="1"/>
</dbReference>
<dbReference type="CDD" id="cd09019">
    <property type="entry name" value="galactose_mutarotase_like"/>
    <property type="match status" value="1"/>
</dbReference>
<keyword evidence="5" id="KW-1185">Reference proteome</keyword>
<dbReference type="PANTHER" id="PTHR10091:SF49">
    <property type="entry name" value="ALDOSE 1-EPIMERASE"/>
    <property type="match status" value="1"/>
</dbReference>
<proteinExistence type="inferred from homology"/>
<comment type="similarity">
    <text evidence="1">Belongs to the aldose epimerase family.</text>
</comment>
<dbReference type="GO" id="GO:0016853">
    <property type="term" value="F:isomerase activity"/>
    <property type="evidence" value="ECO:0007669"/>
    <property type="project" value="UniProtKB-KW"/>
</dbReference>
<dbReference type="InterPro" id="IPR011013">
    <property type="entry name" value="Gal_mutarotase_sf_dom"/>
</dbReference>
<dbReference type="EMBL" id="JBJKBG010000002">
    <property type="protein sequence ID" value="KAL3748830.1"/>
    <property type="molecule type" value="Genomic_DNA"/>
</dbReference>
<dbReference type="InterPro" id="IPR047215">
    <property type="entry name" value="Galactose_mutarotase-like"/>
</dbReference>
<keyword evidence="3" id="KW-0119">Carbohydrate metabolism</keyword>
<name>A0ABD3LKH0_EUCGL</name>
<evidence type="ECO:0000256" key="1">
    <source>
        <dbReference type="ARBA" id="ARBA00006206"/>
    </source>
</evidence>
<gene>
    <name evidence="4" type="ORF">ACJRO7_009984</name>
</gene>
<dbReference type="InterPro" id="IPR008183">
    <property type="entry name" value="Aldose_1/G6P_1-epimerase"/>
</dbReference>
<evidence type="ECO:0000256" key="2">
    <source>
        <dbReference type="ARBA" id="ARBA00023235"/>
    </source>
</evidence>
<dbReference type="Proteomes" id="UP001634007">
    <property type="component" value="Unassembled WGS sequence"/>
</dbReference>
<evidence type="ECO:0000313" key="5">
    <source>
        <dbReference type="Proteomes" id="UP001634007"/>
    </source>
</evidence>
<accession>A0ABD3LKH0</accession>
<evidence type="ECO:0000313" key="4">
    <source>
        <dbReference type="EMBL" id="KAL3748830.1"/>
    </source>
</evidence>
<protein>
    <recommendedName>
        <fullName evidence="6">Aldose 1-epimerase</fullName>
    </recommendedName>
</protein>
<evidence type="ECO:0000256" key="3">
    <source>
        <dbReference type="ARBA" id="ARBA00023277"/>
    </source>
</evidence>
<dbReference type="Pfam" id="PF01263">
    <property type="entry name" value="Aldose_epim"/>
    <property type="match status" value="2"/>
</dbReference>
<evidence type="ECO:0008006" key="6">
    <source>
        <dbReference type="Google" id="ProtNLM"/>
    </source>
</evidence>